<feature type="region of interest" description="Disordered" evidence="1">
    <location>
        <begin position="1"/>
        <end position="24"/>
    </location>
</feature>
<dbReference type="InParanoid" id="A0A0D0D9G5"/>
<reference evidence="3" key="2">
    <citation type="submission" date="2015-01" db="EMBL/GenBank/DDBJ databases">
        <title>Evolutionary Origins and Diversification of the Mycorrhizal Mutualists.</title>
        <authorList>
            <consortium name="DOE Joint Genome Institute"/>
            <consortium name="Mycorrhizal Genomics Consortium"/>
            <person name="Kohler A."/>
            <person name="Kuo A."/>
            <person name="Nagy L.G."/>
            <person name="Floudas D."/>
            <person name="Copeland A."/>
            <person name="Barry K.W."/>
            <person name="Cichocki N."/>
            <person name="Veneault-Fourrey C."/>
            <person name="LaButti K."/>
            <person name="Lindquist E.A."/>
            <person name="Lipzen A."/>
            <person name="Lundell T."/>
            <person name="Morin E."/>
            <person name="Murat C."/>
            <person name="Riley R."/>
            <person name="Ohm R."/>
            <person name="Sun H."/>
            <person name="Tunlid A."/>
            <person name="Henrissat B."/>
            <person name="Grigoriev I.V."/>
            <person name="Hibbett D.S."/>
            <person name="Martin F."/>
        </authorList>
    </citation>
    <scope>NUCLEOTIDE SEQUENCE [LARGE SCALE GENOMIC DNA]</scope>
    <source>
        <strain evidence="3">Ve08.2h10</strain>
    </source>
</reference>
<name>A0A0D0D9G5_9AGAM</name>
<dbReference type="EMBL" id="KN825165">
    <property type="protein sequence ID" value="KIK93687.1"/>
    <property type="molecule type" value="Genomic_DNA"/>
</dbReference>
<dbReference type="Proteomes" id="UP000054538">
    <property type="component" value="Unassembled WGS sequence"/>
</dbReference>
<accession>A0A0D0D9G5</accession>
<keyword evidence="3" id="KW-1185">Reference proteome</keyword>
<evidence type="ECO:0000313" key="2">
    <source>
        <dbReference type="EMBL" id="KIK93687.1"/>
    </source>
</evidence>
<proteinExistence type="predicted"/>
<organism evidence="2 3">
    <name type="scientific">Paxillus rubicundulus Ve08.2h10</name>
    <dbReference type="NCBI Taxonomy" id="930991"/>
    <lineage>
        <taxon>Eukaryota</taxon>
        <taxon>Fungi</taxon>
        <taxon>Dikarya</taxon>
        <taxon>Basidiomycota</taxon>
        <taxon>Agaricomycotina</taxon>
        <taxon>Agaricomycetes</taxon>
        <taxon>Agaricomycetidae</taxon>
        <taxon>Boletales</taxon>
        <taxon>Paxilineae</taxon>
        <taxon>Paxillaceae</taxon>
        <taxon>Paxillus</taxon>
    </lineage>
</organism>
<reference evidence="2 3" key="1">
    <citation type="submission" date="2014-04" db="EMBL/GenBank/DDBJ databases">
        <authorList>
            <consortium name="DOE Joint Genome Institute"/>
            <person name="Kuo A."/>
            <person name="Kohler A."/>
            <person name="Jargeat P."/>
            <person name="Nagy L.G."/>
            <person name="Floudas D."/>
            <person name="Copeland A."/>
            <person name="Barry K.W."/>
            <person name="Cichocki N."/>
            <person name="Veneault-Fourrey C."/>
            <person name="LaButti K."/>
            <person name="Lindquist E.A."/>
            <person name="Lipzen A."/>
            <person name="Lundell T."/>
            <person name="Morin E."/>
            <person name="Murat C."/>
            <person name="Sun H."/>
            <person name="Tunlid A."/>
            <person name="Henrissat B."/>
            <person name="Grigoriev I.V."/>
            <person name="Hibbett D.S."/>
            <person name="Martin F."/>
            <person name="Nordberg H.P."/>
            <person name="Cantor M.N."/>
            <person name="Hua S.X."/>
        </authorList>
    </citation>
    <scope>NUCLEOTIDE SEQUENCE [LARGE SCALE GENOMIC DNA]</scope>
    <source>
        <strain evidence="2 3">Ve08.2h10</strain>
    </source>
</reference>
<gene>
    <name evidence="2" type="ORF">PAXRUDRAFT_144556</name>
</gene>
<dbReference type="AlphaFoldDB" id="A0A0D0D9G5"/>
<feature type="non-terminal residue" evidence="2">
    <location>
        <position position="1"/>
    </location>
</feature>
<evidence type="ECO:0000256" key="1">
    <source>
        <dbReference type="SAM" id="MobiDB-lite"/>
    </source>
</evidence>
<evidence type="ECO:0000313" key="3">
    <source>
        <dbReference type="Proteomes" id="UP000054538"/>
    </source>
</evidence>
<sequence length="57" mass="6130">VVKPLAQGRISDPAVVSDESSNTDSPDISQYIIFIHGNLGTGEWLLAAQLHHSIESD</sequence>
<dbReference type="HOGENOM" id="CLU_3093042_0_0_1"/>
<dbReference type="STRING" id="930991.A0A0D0D9G5"/>
<protein>
    <submittedName>
        <fullName evidence="2">Unplaced genomic scaffold scaffold_343, whole genome shotgun sequence</fullName>
    </submittedName>
</protein>